<sequence length="167" mass="18353">MKHLIITVIGKDRPGLVELLSDTVYQNNGNWLSSSLSKLAGQFAGILQVEVASQYIPLLKNALSQINELQIHIVEDDNSNAPATALHNLTVTGNDRPGIVKDVTARLNQLGININKLKTENQSAPNWGYPIFTAHFQLELPQGLELDVVQDSLEQIADDLTVDMDDN</sequence>
<dbReference type="Gene3D" id="3.30.70.260">
    <property type="match status" value="2"/>
</dbReference>
<reference evidence="3 4" key="1">
    <citation type="submission" date="2012-12" db="EMBL/GenBank/DDBJ databases">
        <title>Genome Assembly of Photobacterium sp. AK15.</title>
        <authorList>
            <person name="Khatri I."/>
            <person name="Vaidya B."/>
            <person name="Srinivas T.N.R."/>
            <person name="Subramanian S."/>
            <person name="Pinnaka A."/>
        </authorList>
    </citation>
    <scope>NUCLEOTIDE SEQUENCE [LARGE SCALE GENOMIC DNA]</scope>
    <source>
        <strain evidence="3 4">AK15</strain>
    </source>
</reference>
<keyword evidence="4" id="KW-1185">Reference proteome</keyword>
<dbReference type="PANTHER" id="PTHR34875:SF6">
    <property type="entry name" value="UPF0237 PROTEIN MJ1558"/>
    <property type="match status" value="1"/>
</dbReference>
<dbReference type="PANTHER" id="PTHR34875">
    <property type="entry name" value="UPF0237 PROTEIN MJ1558"/>
    <property type="match status" value="1"/>
</dbReference>
<dbReference type="OrthoDB" id="12860at2"/>
<dbReference type="EMBL" id="AMZO01000020">
    <property type="protein sequence ID" value="ELR65289.1"/>
    <property type="molecule type" value="Genomic_DNA"/>
</dbReference>
<dbReference type="InterPro" id="IPR016867">
    <property type="entry name" value="GcvR"/>
</dbReference>
<dbReference type="SUPFAM" id="SSF55021">
    <property type="entry name" value="ACT-like"/>
    <property type="match status" value="2"/>
</dbReference>
<dbReference type="Proteomes" id="UP000011134">
    <property type="component" value="Unassembled WGS sequence"/>
</dbReference>
<dbReference type="RefSeq" id="WP_007466752.1">
    <property type="nucleotide sequence ID" value="NZ_AMZO01000020.1"/>
</dbReference>
<dbReference type="InterPro" id="IPR045865">
    <property type="entry name" value="ACT-like_dom_sf"/>
</dbReference>
<evidence type="ECO:0000256" key="1">
    <source>
        <dbReference type="PIRNR" id="PIRNR028103"/>
    </source>
</evidence>
<dbReference type="PIRSF" id="PIRSF028103">
    <property type="entry name" value="GcvR"/>
    <property type="match status" value="1"/>
</dbReference>
<dbReference type="CDD" id="cd04869">
    <property type="entry name" value="ACT_GcvR_2"/>
    <property type="match status" value="1"/>
</dbReference>
<dbReference type="PROSITE" id="PS51671">
    <property type="entry name" value="ACT"/>
    <property type="match status" value="2"/>
</dbReference>
<accession>L8JCQ6</accession>
<dbReference type="InterPro" id="IPR002912">
    <property type="entry name" value="ACT_dom"/>
</dbReference>
<evidence type="ECO:0000259" key="2">
    <source>
        <dbReference type="PROSITE" id="PS51671"/>
    </source>
</evidence>
<proteinExistence type="predicted"/>
<organism evidence="3 4">
    <name type="scientific">Photobacterium marinum</name>
    <dbReference type="NCBI Taxonomy" id="1056511"/>
    <lineage>
        <taxon>Bacteria</taxon>
        <taxon>Pseudomonadati</taxon>
        <taxon>Pseudomonadota</taxon>
        <taxon>Gammaproteobacteria</taxon>
        <taxon>Vibrionales</taxon>
        <taxon>Vibrionaceae</taxon>
        <taxon>Photobacterium</taxon>
    </lineage>
</organism>
<comment type="subcellular location">
    <subcellularLocation>
        <location evidence="1">Cytoplasm</location>
    </subcellularLocation>
</comment>
<feature type="domain" description="ACT" evidence="2">
    <location>
        <begin position="88"/>
        <end position="167"/>
    </location>
</feature>
<gene>
    <name evidence="3" type="ORF">C942_01861</name>
</gene>
<keyword evidence="1" id="KW-0963">Cytoplasm</keyword>
<dbReference type="Pfam" id="PF13740">
    <property type="entry name" value="ACT_6"/>
    <property type="match status" value="1"/>
</dbReference>
<name>L8JCQ6_9GAMM</name>
<feature type="domain" description="ACT" evidence="2">
    <location>
        <begin position="5"/>
        <end position="82"/>
    </location>
</feature>
<dbReference type="GO" id="GO:0005737">
    <property type="term" value="C:cytoplasm"/>
    <property type="evidence" value="ECO:0007669"/>
    <property type="project" value="UniProtKB-SubCell"/>
</dbReference>
<dbReference type="AlphaFoldDB" id="L8JCQ6"/>
<dbReference type="PATRIC" id="fig|1056511.3.peg.2936"/>
<evidence type="ECO:0000313" key="4">
    <source>
        <dbReference type="Proteomes" id="UP000011134"/>
    </source>
</evidence>
<keyword evidence="1" id="KW-0804">Transcription</keyword>
<dbReference type="Pfam" id="PF13291">
    <property type="entry name" value="ACT_4"/>
    <property type="match status" value="1"/>
</dbReference>
<dbReference type="GO" id="GO:0006355">
    <property type="term" value="P:regulation of DNA-templated transcription"/>
    <property type="evidence" value="ECO:0007669"/>
    <property type="project" value="UniProtKB-UniRule"/>
</dbReference>
<keyword evidence="1" id="KW-0678">Repressor</keyword>
<dbReference type="InterPro" id="IPR050990">
    <property type="entry name" value="UPF0237/GcvR_regulator"/>
</dbReference>
<evidence type="ECO:0000313" key="3">
    <source>
        <dbReference type="EMBL" id="ELR65289.1"/>
    </source>
</evidence>
<protein>
    <recommendedName>
        <fullName evidence="1">Glycine cleavage system transcriptional repressor</fullName>
    </recommendedName>
</protein>
<comment type="caution">
    <text evidence="3">The sequence shown here is derived from an EMBL/GenBank/DDBJ whole genome shotgun (WGS) entry which is preliminary data.</text>
</comment>